<gene>
    <name evidence="3" type="primary">Asahl_predicted</name>
    <name evidence="3" type="ORF">rCG_60452</name>
</gene>
<accession>A6KK98</accession>
<dbReference type="PANTHER" id="PTHR28583:SF4">
    <property type="entry name" value="N-ACYLETHANOLAMINE-HYDROLYZING ACID AMIDASE"/>
    <property type="match status" value="1"/>
</dbReference>
<sequence length="208" mass="22811">MGTPAIRAACHGAHLALALLLLLSLSDPWLWATAPGTPPLFNVSLDAAPELRWLPMLQHYDPDFVRAAVAQVIGDRVPQWILEMIGEIVQKVESFLPQPFTSEIRGICDYLNLSLAEGVLVNLAYEASAFCTSIVAQDSQGRIYHGRNLDYPFGNALRKLTADVQFVKNGQIVFTATTFVGYVGLWTGQSPHKFTISGDEREQSSHSG</sequence>
<feature type="domain" description="Acid ceramidase N-terminal" evidence="2">
    <location>
        <begin position="36"/>
        <end position="95"/>
    </location>
</feature>
<keyword evidence="1" id="KW-0732">Signal</keyword>
<organism evidence="3 4">
    <name type="scientific">Rattus norvegicus</name>
    <name type="common">Rat</name>
    <dbReference type="NCBI Taxonomy" id="10116"/>
    <lineage>
        <taxon>Eukaryota</taxon>
        <taxon>Metazoa</taxon>
        <taxon>Chordata</taxon>
        <taxon>Craniata</taxon>
        <taxon>Vertebrata</taxon>
        <taxon>Euteleostomi</taxon>
        <taxon>Mammalia</taxon>
        <taxon>Eutheria</taxon>
        <taxon>Euarchontoglires</taxon>
        <taxon>Glires</taxon>
        <taxon>Rodentia</taxon>
        <taxon>Myomorpha</taxon>
        <taxon>Muroidea</taxon>
        <taxon>Muridae</taxon>
        <taxon>Murinae</taxon>
        <taxon>Rattus</taxon>
    </lineage>
</organism>
<dbReference type="EMBL" id="CH474060">
    <property type="protein sequence ID" value="EDL88611.1"/>
    <property type="molecule type" value="Genomic_DNA"/>
</dbReference>
<reference evidence="3 4" key="1">
    <citation type="submission" date="2005-09" db="EMBL/GenBank/DDBJ databases">
        <authorList>
            <person name="Mural R.J."/>
            <person name="Li P.W."/>
            <person name="Adams M.D."/>
            <person name="Amanatides P.G."/>
            <person name="Baden-Tillson H."/>
            <person name="Barnstead M."/>
            <person name="Chin S.H."/>
            <person name="Dew I."/>
            <person name="Evans C.A."/>
            <person name="Ferriera S."/>
            <person name="Flanigan M."/>
            <person name="Fosler C."/>
            <person name="Glodek A."/>
            <person name="Gu Z."/>
            <person name="Holt R.A."/>
            <person name="Jennings D."/>
            <person name="Kraft C.L."/>
            <person name="Lu F."/>
            <person name="Nguyen T."/>
            <person name="Nusskern D.R."/>
            <person name="Pfannkoch C.M."/>
            <person name="Sitter C."/>
            <person name="Sutton G.G."/>
            <person name="Venter J.C."/>
            <person name="Wang Z."/>
            <person name="Woodage T."/>
            <person name="Zheng X.H."/>
            <person name="Zhong F."/>
        </authorList>
    </citation>
    <scope>NUCLEOTIDE SEQUENCE [LARGE SCALE GENOMIC DNA]</scope>
    <source>
        <strain>BN</strain>
        <strain evidence="4">Sprague-Dawley</strain>
    </source>
</reference>
<evidence type="ECO:0000313" key="4">
    <source>
        <dbReference type="Proteomes" id="UP000234681"/>
    </source>
</evidence>
<dbReference type="Pfam" id="PF15508">
    <property type="entry name" value="NAAA-beta"/>
    <property type="match status" value="1"/>
</dbReference>
<evidence type="ECO:0000313" key="3">
    <source>
        <dbReference type="EMBL" id="EDL88611.1"/>
    </source>
</evidence>
<name>A6KK98_RAT</name>
<dbReference type="PANTHER" id="PTHR28583">
    <property type="entry name" value="ACID AMIDASE"/>
    <property type="match status" value="1"/>
</dbReference>
<evidence type="ECO:0000259" key="2">
    <source>
        <dbReference type="Pfam" id="PF15508"/>
    </source>
</evidence>
<dbReference type="AlphaFoldDB" id="A6KK98"/>
<protein>
    <submittedName>
        <fullName evidence="3">N-acylsphingosine amidohydrolase (Acid ceramidase)-like (Predicted), isoform CRA_a</fullName>
    </submittedName>
</protein>
<proteinExistence type="predicted"/>
<dbReference type="Proteomes" id="UP000234681">
    <property type="component" value="Chromosome 14"/>
</dbReference>
<feature type="chain" id="PRO_5039920394" evidence="1">
    <location>
        <begin position="33"/>
        <end position="208"/>
    </location>
</feature>
<feature type="signal peptide" evidence="1">
    <location>
        <begin position="1"/>
        <end position="32"/>
    </location>
</feature>
<dbReference type="InterPro" id="IPR029130">
    <property type="entry name" value="Acid_ceramidase_N"/>
</dbReference>
<evidence type="ECO:0000256" key="1">
    <source>
        <dbReference type="SAM" id="SignalP"/>
    </source>
</evidence>